<dbReference type="Pfam" id="PF04073">
    <property type="entry name" value="tRNA_edit"/>
    <property type="match status" value="1"/>
</dbReference>
<dbReference type="STRING" id="679200.HMPREF9333_00654"/>
<comment type="caution">
    <text evidence="2">The sequence shown here is derived from an EMBL/GenBank/DDBJ whole genome shotgun (WGS) entry which is preliminary data.</text>
</comment>
<gene>
    <name evidence="2" type="ORF">HMPREF9333_00654</name>
</gene>
<accession>G5GGG4</accession>
<dbReference type="EMBL" id="ACZL01000012">
    <property type="protein sequence ID" value="EHI56124.1"/>
    <property type="molecule type" value="Genomic_DNA"/>
</dbReference>
<evidence type="ECO:0000313" key="2">
    <source>
        <dbReference type="EMBL" id="EHI56124.1"/>
    </source>
</evidence>
<keyword evidence="3" id="KW-1185">Reference proteome</keyword>
<dbReference type="RefSeq" id="WP_005539801.1">
    <property type="nucleotide sequence ID" value="NZ_JH378830.1"/>
</dbReference>
<dbReference type="HOGENOM" id="CLU_2649593_0_0_9"/>
<feature type="domain" description="YbaK/aminoacyl-tRNA synthetase-associated" evidence="1">
    <location>
        <begin position="1"/>
        <end position="59"/>
    </location>
</feature>
<evidence type="ECO:0000259" key="1">
    <source>
        <dbReference type="Pfam" id="PF04073"/>
    </source>
</evidence>
<reference evidence="2 3" key="1">
    <citation type="submission" date="2011-08" db="EMBL/GenBank/DDBJ databases">
        <title>The Genome Sequence of Johnsonella ignava ATCC 51276.</title>
        <authorList>
            <consortium name="The Broad Institute Genome Sequencing Platform"/>
            <person name="Earl A."/>
            <person name="Ward D."/>
            <person name="Feldgarden M."/>
            <person name="Gevers D."/>
            <person name="Izard J."/>
            <person name="Blanton J.M."/>
            <person name="Baranova O.V."/>
            <person name="Dewhirst F.E."/>
            <person name="Young S.K."/>
            <person name="Zeng Q."/>
            <person name="Gargeya S."/>
            <person name="Fitzgerald M."/>
            <person name="Haas B."/>
            <person name="Abouelleil A."/>
            <person name="Alvarado L."/>
            <person name="Arachchi H.M."/>
            <person name="Berlin A."/>
            <person name="Brown A."/>
            <person name="Chapman S.B."/>
            <person name="Chen Z."/>
            <person name="Dunbar C."/>
            <person name="Freedman E."/>
            <person name="Gearin G."/>
            <person name="Gellesch M."/>
            <person name="Goldberg J."/>
            <person name="Griggs A."/>
            <person name="Gujja S."/>
            <person name="Heiman D."/>
            <person name="Howarth C."/>
            <person name="Larson L."/>
            <person name="Lui A."/>
            <person name="MacDonald P.J.P."/>
            <person name="Montmayeur A."/>
            <person name="Murphy C."/>
            <person name="Neiman D."/>
            <person name="Pearson M."/>
            <person name="Priest M."/>
            <person name="Roberts A."/>
            <person name="Saif S."/>
            <person name="Shea T."/>
            <person name="Shenoy N."/>
            <person name="Sisk P."/>
            <person name="Stolte C."/>
            <person name="Sykes S."/>
            <person name="Wortman J."/>
            <person name="Nusbaum C."/>
            <person name="Birren B."/>
        </authorList>
    </citation>
    <scope>NUCLEOTIDE SEQUENCE [LARGE SCALE GENOMIC DNA]</scope>
    <source>
        <strain evidence="2 3">ATCC 51276</strain>
    </source>
</reference>
<evidence type="ECO:0000313" key="3">
    <source>
        <dbReference type="Proteomes" id="UP000003011"/>
    </source>
</evidence>
<name>G5GGG4_9FIRM</name>
<dbReference type="OrthoDB" id="9798587at2"/>
<organism evidence="2 3">
    <name type="scientific">Johnsonella ignava ATCC 51276</name>
    <dbReference type="NCBI Taxonomy" id="679200"/>
    <lineage>
        <taxon>Bacteria</taxon>
        <taxon>Bacillati</taxon>
        <taxon>Bacillota</taxon>
        <taxon>Clostridia</taxon>
        <taxon>Lachnospirales</taxon>
        <taxon>Lachnospiraceae</taxon>
        <taxon>Johnsonella</taxon>
    </lineage>
</organism>
<dbReference type="AlphaFoldDB" id="G5GGG4"/>
<dbReference type="SUPFAM" id="SSF55826">
    <property type="entry name" value="YbaK/ProRS associated domain"/>
    <property type="match status" value="1"/>
</dbReference>
<proteinExistence type="predicted"/>
<dbReference type="eggNOG" id="COG3760">
    <property type="taxonomic scope" value="Bacteria"/>
</dbReference>
<sequence>MEEKIGVKPGTASLFCLTMDKDNEVALVIDKDILKDEYFGVNPSDNRYHLKIRTEDVLKKIIPGLGYSAKLVSLKG</sequence>
<protein>
    <recommendedName>
        <fullName evidence="1">YbaK/aminoacyl-tRNA synthetase-associated domain-containing protein</fullName>
    </recommendedName>
</protein>
<dbReference type="GO" id="GO:0002161">
    <property type="term" value="F:aminoacyl-tRNA deacylase activity"/>
    <property type="evidence" value="ECO:0007669"/>
    <property type="project" value="InterPro"/>
</dbReference>
<dbReference type="Proteomes" id="UP000003011">
    <property type="component" value="Unassembled WGS sequence"/>
</dbReference>
<dbReference type="InterPro" id="IPR007214">
    <property type="entry name" value="YbaK/aa-tRNA-synth-assoc-dom"/>
</dbReference>
<dbReference type="InterPro" id="IPR036754">
    <property type="entry name" value="YbaK/aa-tRNA-synt-asso_dom_sf"/>
</dbReference>
<dbReference type="Gene3D" id="3.90.960.10">
    <property type="entry name" value="YbaK/aminoacyl-tRNA synthetase-associated domain"/>
    <property type="match status" value="1"/>
</dbReference>